<feature type="compositionally biased region" description="Basic and acidic residues" evidence="8">
    <location>
        <begin position="1"/>
        <end position="11"/>
    </location>
</feature>
<feature type="transmembrane region" description="Helical" evidence="9">
    <location>
        <begin position="206"/>
        <end position="227"/>
    </location>
</feature>
<dbReference type="GO" id="GO:0005886">
    <property type="term" value="C:plasma membrane"/>
    <property type="evidence" value="ECO:0007669"/>
    <property type="project" value="UniProtKB-SubCell"/>
</dbReference>
<keyword evidence="11" id="KW-1185">Reference proteome</keyword>
<evidence type="ECO:0000256" key="3">
    <source>
        <dbReference type="ARBA" id="ARBA00022448"/>
    </source>
</evidence>
<sequence length="390" mass="39543">MNSTRRADADRPATTNGTAPPRVAGPPARTTDGPPAAPDAPPDGPPPVGAPPTGAGIARGVALRVAFLVLASAVLAVIVAFSIAVGSKNIPLATVWESFVAFNDSNDHVIIRDLRIPRTLLGLLTGTALGVAGALIQALTRNPLADPGILGVNAGAAFAAVAGIALFGLTSLTSYIWFAFAGAVCAAVTVYLIGSRGRGGATPVRLTMAGVALGAVLGGVSSGITLIDRDTFDRMRFWTAGSLTGRDMAVVGEVTPFILTGLVIALVLTRSLNTIALGDDTARALGANLGRTRLLGVVAVTLLCGAATAAVGPIGFIGLMVPHIARWIVGPDQRWIVASALLLSPVLLLTADIIGRIAVRPGELQAGIVTAFIGVPVLIALVRRTKVSGL</sequence>
<feature type="transmembrane region" description="Helical" evidence="9">
    <location>
        <begin position="364"/>
        <end position="382"/>
    </location>
</feature>
<feature type="transmembrane region" description="Helical" evidence="9">
    <location>
        <begin position="120"/>
        <end position="138"/>
    </location>
</feature>
<evidence type="ECO:0000256" key="9">
    <source>
        <dbReference type="SAM" id="Phobius"/>
    </source>
</evidence>
<dbReference type="InterPro" id="IPR037294">
    <property type="entry name" value="ABC_BtuC-like"/>
</dbReference>
<keyword evidence="5 9" id="KW-0812">Transmembrane</keyword>
<evidence type="ECO:0000256" key="8">
    <source>
        <dbReference type="SAM" id="MobiDB-lite"/>
    </source>
</evidence>
<dbReference type="CDD" id="cd06550">
    <property type="entry name" value="TM_ABC_iron-siderophores_like"/>
    <property type="match status" value="1"/>
</dbReference>
<comment type="subcellular location">
    <subcellularLocation>
        <location evidence="1">Cell membrane</location>
        <topology evidence="1">Multi-pass membrane protein</topology>
    </subcellularLocation>
</comment>
<evidence type="ECO:0000313" key="10">
    <source>
        <dbReference type="EMBL" id="SDI44312.1"/>
    </source>
</evidence>
<proteinExistence type="inferred from homology"/>
<protein>
    <submittedName>
        <fullName evidence="10">Iron complex transport system permease protein</fullName>
    </submittedName>
</protein>
<keyword evidence="6 9" id="KW-1133">Transmembrane helix</keyword>
<dbReference type="Pfam" id="PF01032">
    <property type="entry name" value="FecCD"/>
    <property type="match status" value="1"/>
</dbReference>
<keyword evidence="3" id="KW-0813">Transport</keyword>
<dbReference type="Proteomes" id="UP000198923">
    <property type="component" value="Unassembled WGS sequence"/>
</dbReference>
<feature type="transmembrane region" description="Helical" evidence="9">
    <location>
        <begin position="335"/>
        <end position="358"/>
    </location>
</feature>
<evidence type="ECO:0000256" key="5">
    <source>
        <dbReference type="ARBA" id="ARBA00022692"/>
    </source>
</evidence>
<dbReference type="AlphaFoldDB" id="A0A1G8KLQ7"/>
<feature type="transmembrane region" description="Helical" evidence="9">
    <location>
        <begin position="150"/>
        <end position="169"/>
    </location>
</feature>
<evidence type="ECO:0000256" key="4">
    <source>
        <dbReference type="ARBA" id="ARBA00022475"/>
    </source>
</evidence>
<name>A0A1G8KLQ7_9ACTN</name>
<evidence type="ECO:0000256" key="1">
    <source>
        <dbReference type="ARBA" id="ARBA00004651"/>
    </source>
</evidence>
<feature type="region of interest" description="Disordered" evidence="8">
    <location>
        <begin position="1"/>
        <end position="52"/>
    </location>
</feature>
<reference evidence="10 11" key="1">
    <citation type="submission" date="2016-10" db="EMBL/GenBank/DDBJ databases">
        <authorList>
            <person name="de Groot N.N."/>
        </authorList>
    </citation>
    <scope>NUCLEOTIDE SEQUENCE [LARGE SCALE GENOMIC DNA]</scope>
    <source>
        <strain evidence="10 11">CPCC 201354</strain>
    </source>
</reference>
<evidence type="ECO:0000313" key="11">
    <source>
        <dbReference type="Proteomes" id="UP000198923"/>
    </source>
</evidence>
<keyword evidence="4" id="KW-1003">Cell membrane</keyword>
<feature type="transmembrane region" description="Helical" evidence="9">
    <location>
        <begin position="294"/>
        <end position="323"/>
    </location>
</feature>
<dbReference type="Gene3D" id="1.10.3470.10">
    <property type="entry name" value="ABC transporter involved in vitamin B12 uptake, BtuC"/>
    <property type="match status" value="1"/>
</dbReference>
<feature type="compositionally biased region" description="Pro residues" evidence="8">
    <location>
        <begin position="35"/>
        <end position="50"/>
    </location>
</feature>
<dbReference type="InterPro" id="IPR000522">
    <property type="entry name" value="ABC_transptr_permease_BtuC"/>
</dbReference>
<dbReference type="EMBL" id="FNCN01000052">
    <property type="protein sequence ID" value="SDI44312.1"/>
    <property type="molecule type" value="Genomic_DNA"/>
</dbReference>
<dbReference type="GO" id="GO:0033214">
    <property type="term" value="P:siderophore-iron import into cell"/>
    <property type="evidence" value="ECO:0007669"/>
    <property type="project" value="TreeGrafter"/>
</dbReference>
<dbReference type="RefSeq" id="WP_218126078.1">
    <property type="nucleotide sequence ID" value="NZ_FNCN01000052.1"/>
</dbReference>
<feature type="transmembrane region" description="Helical" evidence="9">
    <location>
        <begin position="248"/>
        <end position="268"/>
    </location>
</feature>
<comment type="similarity">
    <text evidence="2">Belongs to the binding-protein-dependent transport system permease family. FecCD subfamily.</text>
</comment>
<feature type="transmembrane region" description="Helical" evidence="9">
    <location>
        <begin position="61"/>
        <end position="85"/>
    </location>
</feature>
<accession>A0A1G8KLQ7</accession>
<dbReference type="PANTHER" id="PTHR30472">
    <property type="entry name" value="FERRIC ENTEROBACTIN TRANSPORT SYSTEM PERMEASE PROTEIN"/>
    <property type="match status" value="1"/>
</dbReference>
<evidence type="ECO:0000256" key="6">
    <source>
        <dbReference type="ARBA" id="ARBA00022989"/>
    </source>
</evidence>
<dbReference type="GO" id="GO:0022857">
    <property type="term" value="F:transmembrane transporter activity"/>
    <property type="evidence" value="ECO:0007669"/>
    <property type="project" value="InterPro"/>
</dbReference>
<gene>
    <name evidence="10" type="ORF">SAMN05421505_15216</name>
</gene>
<evidence type="ECO:0000256" key="2">
    <source>
        <dbReference type="ARBA" id="ARBA00007935"/>
    </source>
</evidence>
<dbReference type="PANTHER" id="PTHR30472:SF1">
    <property type="entry name" value="FE(3+) DICITRATE TRANSPORT SYSTEM PERMEASE PROTEIN FECC-RELATED"/>
    <property type="match status" value="1"/>
</dbReference>
<keyword evidence="7 9" id="KW-0472">Membrane</keyword>
<feature type="transmembrane region" description="Helical" evidence="9">
    <location>
        <begin position="176"/>
        <end position="194"/>
    </location>
</feature>
<dbReference type="STRING" id="504805.SAMN05421505_15216"/>
<dbReference type="FunFam" id="1.10.3470.10:FF:000001">
    <property type="entry name" value="Vitamin B12 ABC transporter permease BtuC"/>
    <property type="match status" value="1"/>
</dbReference>
<dbReference type="SUPFAM" id="SSF81345">
    <property type="entry name" value="ABC transporter involved in vitamin B12 uptake, BtuC"/>
    <property type="match status" value="1"/>
</dbReference>
<organism evidence="10 11">
    <name type="scientific">Sinosporangium album</name>
    <dbReference type="NCBI Taxonomy" id="504805"/>
    <lineage>
        <taxon>Bacteria</taxon>
        <taxon>Bacillati</taxon>
        <taxon>Actinomycetota</taxon>
        <taxon>Actinomycetes</taxon>
        <taxon>Streptosporangiales</taxon>
        <taxon>Streptosporangiaceae</taxon>
        <taxon>Sinosporangium</taxon>
    </lineage>
</organism>
<evidence type="ECO:0000256" key="7">
    <source>
        <dbReference type="ARBA" id="ARBA00023136"/>
    </source>
</evidence>
<feature type="compositionally biased region" description="Low complexity" evidence="8">
    <location>
        <begin position="25"/>
        <end position="34"/>
    </location>
</feature>